<keyword evidence="2" id="KW-1185">Reference proteome</keyword>
<protein>
    <submittedName>
        <fullName evidence="1">Uncharacterized protein</fullName>
    </submittedName>
</protein>
<sequence length="42" mass="4921">MFIFGDFLITMIIHKVAYTRTSHVSNFSRKRTCAWQLKTIAS</sequence>
<dbReference type="EMBL" id="CM026433">
    <property type="protein sequence ID" value="KAG0554445.1"/>
    <property type="molecule type" value="Genomic_DNA"/>
</dbReference>
<accession>A0A8T0G6G7</accession>
<reference evidence="1" key="1">
    <citation type="submission" date="2020-06" db="EMBL/GenBank/DDBJ databases">
        <title>WGS assembly of Ceratodon purpureus strain R40.</title>
        <authorList>
            <person name="Carey S.B."/>
            <person name="Jenkins J."/>
            <person name="Shu S."/>
            <person name="Lovell J.T."/>
            <person name="Sreedasyam A."/>
            <person name="Maumus F."/>
            <person name="Tiley G.P."/>
            <person name="Fernandez-Pozo N."/>
            <person name="Barry K."/>
            <person name="Chen C."/>
            <person name="Wang M."/>
            <person name="Lipzen A."/>
            <person name="Daum C."/>
            <person name="Saski C.A."/>
            <person name="Payton A.C."/>
            <person name="Mcbreen J.C."/>
            <person name="Conrad R.E."/>
            <person name="Kollar L.M."/>
            <person name="Olsson S."/>
            <person name="Huttunen S."/>
            <person name="Landis J.B."/>
            <person name="Wickett N.J."/>
            <person name="Johnson M.G."/>
            <person name="Rensing S.A."/>
            <person name="Grimwood J."/>
            <person name="Schmutz J."/>
            <person name="Mcdaniel S.F."/>
        </authorList>
    </citation>
    <scope>NUCLEOTIDE SEQUENCE</scope>
    <source>
        <strain evidence="1">R40</strain>
    </source>
</reference>
<dbReference type="AlphaFoldDB" id="A0A8T0G6G7"/>
<gene>
    <name evidence="1" type="ORF">KC19_12G092500</name>
</gene>
<comment type="caution">
    <text evidence="1">The sequence shown here is derived from an EMBL/GenBank/DDBJ whole genome shotgun (WGS) entry which is preliminary data.</text>
</comment>
<proteinExistence type="predicted"/>
<name>A0A8T0G6G7_CERPU</name>
<dbReference type="Proteomes" id="UP000822688">
    <property type="component" value="Chromosome 12"/>
</dbReference>
<evidence type="ECO:0000313" key="2">
    <source>
        <dbReference type="Proteomes" id="UP000822688"/>
    </source>
</evidence>
<organism evidence="1 2">
    <name type="scientific">Ceratodon purpureus</name>
    <name type="common">Fire moss</name>
    <name type="synonym">Dicranum purpureum</name>
    <dbReference type="NCBI Taxonomy" id="3225"/>
    <lineage>
        <taxon>Eukaryota</taxon>
        <taxon>Viridiplantae</taxon>
        <taxon>Streptophyta</taxon>
        <taxon>Embryophyta</taxon>
        <taxon>Bryophyta</taxon>
        <taxon>Bryophytina</taxon>
        <taxon>Bryopsida</taxon>
        <taxon>Dicranidae</taxon>
        <taxon>Pseudoditrichales</taxon>
        <taxon>Ditrichaceae</taxon>
        <taxon>Ceratodon</taxon>
    </lineage>
</organism>
<evidence type="ECO:0000313" key="1">
    <source>
        <dbReference type="EMBL" id="KAG0554445.1"/>
    </source>
</evidence>